<evidence type="ECO:0000313" key="5">
    <source>
        <dbReference type="EMBL" id="OUD15720.1"/>
    </source>
</evidence>
<organism evidence="5 6">
    <name type="scientific">Thioflexithrix psekupsensis</name>
    <dbReference type="NCBI Taxonomy" id="1570016"/>
    <lineage>
        <taxon>Bacteria</taxon>
        <taxon>Pseudomonadati</taxon>
        <taxon>Pseudomonadota</taxon>
        <taxon>Gammaproteobacteria</taxon>
        <taxon>Thiotrichales</taxon>
        <taxon>Thioflexithrix</taxon>
    </lineage>
</organism>
<dbReference type="EMBL" id="MSLT01000006">
    <property type="protein sequence ID" value="OUD15720.1"/>
    <property type="molecule type" value="Genomic_DNA"/>
</dbReference>
<comment type="caution">
    <text evidence="5">The sequence shown here is derived from an EMBL/GenBank/DDBJ whole genome shotgun (WGS) entry which is preliminary data.</text>
</comment>
<evidence type="ECO:0000256" key="3">
    <source>
        <dbReference type="SAM" id="MobiDB-lite"/>
    </source>
</evidence>
<evidence type="ECO:0000256" key="2">
    <source>
        <dbReference type="RuleBase" id="RU003616"/>
    </source>
</evidence>
<dbReference type="OrthoDB" id="9792695at2"/>
<dbReference type="Gene3D" id="2.60.40.790">
    <property type="match status" value="1"/>
</dbReference>
<dbReference type="PROSITE" id="PS01031">
    <property type="entry name" value="SHSP"/>
    <property type="match status" value="1"/>
</dbReference>
<evidence type="ECO:0000313" key="6">
    <source>
        <dbReference type="Proteomes" id="UP000194798"/>
    </source>
</evidence>
<feature type="domain" description="SHSP" evidence="4">
    <location>
        <begin position="41"/>
        <end position="147"/>
    </location>
</feature>
<protein>
    <recommendedName>
        <fullName evidence="4">SHSP domain-containing protein</fullName>
    </recommendedName>
</protein>
<accession>A0A251XCA6</accession>
<name>A0A251XCA6_9GAMM</name>
<feature type="region of interest" description="Disordered" evidence="3">
    <location>
        <begin position="27"/>
        <end position="48"/>
    </location>
</feature>
<dbReference type="Proteomes" id="UP000194798">
    <property type="component" value="Unassembled WGS sequence"/>
</dbReference>
<dbReference type="Pfam" id="PF00011">
    <property type="entry name" value="HSP20"/>
    <property type="match status" value="1"/>
</dbReference>
<dbReference type="PANTHER" id="PTHR11527">
    <property type="entry name" value="HEAT-SHOCK PROTEIN 20 FAMILY MEMBER"/>
    <property type="match status" value="1"/>
</dbReference>
<keyword evidence="6" id="KW-1185">Reference proteome</keyword>
<dbReference type="InterPro" id="IPR002068">
    <property type="entry name" value="A-crystallin/Hsp20_dom"/>
</dbReference>
<dbReference type="RefSeq" id="WP_086487321.1">
    <property type="nucleotide sequence ID" value="NZ_MSLT01000006.1"/>
</dbReference>
<dbReference type="InterPro" id="IPR008978">
    <property type="entry name" value="HSP20-like_chaperone"/>
</dbReference>
<comment type="similarity">
    <text evidence="1 2">Belongs to the small heat shock protein (HSP20) family.</text>
</comment>
<sequence>MKTHNYNPNTDPVWHLLDKWQQTLENRPVKPKTKPHESTWQSPQSTWKPLADVQQRDNHFLITLDVPGVAPDALAITMAQGVLSVTGTRDISNTKHGRSQWQHHERPQGSFLRQFNVPSELADIQHITAKISQGVLTITIPRKVKRI</sequence>
<dbReference type="SUPFAM" id="SSF49764">
    <property type="entry name" value="HSP20-like chaperones"/>
    <property type="match status" value="1"/>
</dbReference>
<feature type="compositionally biased region" description="Polar residues" evidence="3">
    <location>
        <begin position="38"/>
        <end position="47"/>
    </location>
</feature>
<dbReference type="CDD" id="cd06464">
    <property type="entry name" value="ACD_sHsps-like"/>
    <property type="match status" value="1"/>
</dbReference>
<dbReference type="InterPro" id="IPR031107">
    <property type="entry name" value="Small_HSP"/>
</dbReference>
<dbReference type="AlphaFoldDB" id="A0A251XCA6"/>
<evidence type="ECO:0000259" key="4">
    <source>
        <dbReference type="PROSITE" id="PS01031"/>
    </source>
</evidence>
<reference evidence="5 6" key="1">
    <citation type="submission" date="2016-12" db="EMBL/GenBank/DDBJ databases">
        <title>Thioflexothrix psekupsii D3 genome sequencing and assembly.</title>
        <authorList>
            <person name="Fomenkov A."/>
            <person name="Vincze T."/>
            <person name="Grabovich M."/>
            <person name="Anton B.P."/>
            <person name="Dubinina G."/>
            <person name="Orlova M."/>
            <person name="Belousova E."/>
            <person name="Roberts R.J."/>
        </authorList>
    </citation>
    <scope>NUCLEOTIDE SEQUENCE [LARGE SCALE GENOMIC DNA]</scope>
    <source>
        <strain evidence="5">D3</strain>
    </source>
</reference>
<proteinExistence type="inferred from homology"/>
<gene>
    <name evidence="5" type="ORF">TPSD3_04195</name>
</gene>
<evidence type="ECO:0000256" key="1">
    <source>
        <dbReference type="PROSITE-ProRule" id="PRU00285"/>
    </source>
</evidence>